<dbReference type="KEGG" id="oar:OA238_118p0160"/>
<evidence type="ECO:0000256" key="1">
    <source>
        <dbReference type="SAM" id="Phobius"/>
    </source>
</evidence>
<protein>
    <submittedName>
        <fullName evidence="2">Uncharacterized protein</fullName>
    </submittedName>
</protein>
<name>M9RXS7_9RHOB</name>
<gene>
    <name evidence="2" type="ORF">OA238_118p0160</name>
</gene>
<evidence type="ECO:0000313" key="2">
    <source>
        <dbReference type="EMBL" id="AGI74710.1"/>
    </source>
</evidence>
<feature type="transmembrane region" description="Helical" evidence="1">
    <location>
        <begin position="6"/>
        <end position="24"/>
    </location>
</feature>
<organism evidence="2 3">
    <name type="scientific">Octadecabacter arcticus 238</name>
    <dbReference type="NCBI Taxonomy" id="391616"/>
    <lineage>
        <taxon>Bacteria</taxon>
        <taxon>Pseudomonadati</taxon>
        <taxon>Pseudomonadota</taxon>
        <taxon>Alphaproteobacteria</taxon>
        <taxon>Rhodobacterales</taxon>
        <taxon>Roseobacteraceae</taxon>
        <taxon>Octadecabacter</taxon>
    </lineage>
</organism>
<geneLocation type="plasmid" evidence="2 3">
    <name>pOA238_118</name>
</geneLocation>
<keyword evidence="1" id="KW-1133">Transmembrane helix</keyword>
<proteinExistence type="predicted"/>
<keyword evidence="3" id="KW-1185">Reference proteome</keyword>
<evidence type="ECO:0000313" key="3">
    <source>
        <dbReference type="Proteomes" id="UP000004688"/>
    </source>
</evidence>
<sequence>MKVLGQIMLVVFGVVLAYLLYAFWPEIRHATRTGGPQHITAEVQLINRCGMPDANFVVLNLKTRRSAPFSNGLARINVMEGDYLELQLSARYSTDVTFNSVQQRASRSMKVTADCGVSERIQGTMDSMRNEFGN</sequence>
<reference evidence="2 3" key="1">
    <citation type="journal article" date="2013" name="PLoS ONE">
        <title>Poles Apart: Arctic and Antarctic Octadecabacter strains Share High Genome Plasticity and a New Type of Xanthorhodopsin.</title>
        <authorList>
            <person name="Vollmers J."/>
            <person name="Voget S."/>
            <person name="Dietrich S."/>
            <person name="Gollnow K."/>
            <person name="Smits M."/>
            <person name="Meyer K."/>
            <person name="Brinkhoff T."/>
            <person name="Simon M."/>
            <person name="Daniel R."/>
        </authorList>
    </citation>
    <scope>NUCLEOTIDE SEQUENCE [LARGE SCALE GENOMIC DNA]</scope>
    <source>
        <strain evidence="2 3">238</strain>
        <plasmid evidence="3">Plasmid pOA238_118</plasmid>
    </source>
</reference>
<dbReference type="AlphaFoldDB" id="M9RXS7"/>
<dbReference type="HOGENOM" id="CLU_1894084_0_0_5"/>
<keyword evidence="1" id="KW-0472">Membrane</keyword>
<keyword evidence="1" id="KW-0812">Transmembrane</keyword>
<dbReference type="EMBL" id="CP003743">
    <property type="protein sequence ID" value="AGI74710.1"/>
    <property type="molecule type" value="Genomic_DNA"/>
</dbReference>
<accession>M9RXS7</accession>
<dbReference type="RefSeq" id="WP_015497618.1">
    <property type="nucleotide sequence ID" value="NC_020909.1"/>
</dbReference>
<dbReference type="OrthoDB" id="7873002at2"/>
<keyword evidence="2" id="KW-0614">Plasmid</keyword>
<dbReference type="Proteomes" id="UP000004688">
    <property type="component" value="Plasmid pOA238_118"/>
</dbReference>